<proteinExistence type="predicted"/>
<evidence type="ECO:0000256" key="1">
    <source>
        <dbReference type="SAM" id="Phobius"/>
    </source>
</evidence>
<keyword evidence="3" id="KW-1185">Reference proteome</keyword>
<evidence type="ECO:0000313" key="3">
    <source>
        <dbReference type="Proteomes" id="UP000012073"/>
    </source>
</evidence>
<dbReference type="EMBL" id="HG001523">
    <property type="protein sequence ID" value="CDF77397.1"/>
    <property type="molecule type" value="Genomic_DNA"/>
</dbReference>
<keyword evidence="1" id="KW-1133">Transmembrane helix</keyword>
<dbReference type="GeneID" id="17320072"/>
<dbReference type="RefSeq" id="XP_005712271.1">
    <property type="nucleotide sequence ID" value="XM_005712214.1"/>
</dbReference>
<protein>
    <submittedName>
        <fullName evidence="2">Uncharacterized protein</fullName>
    </submittedName>
</protein>
<reference evidence="3" key="1">
    <citation type="journal article" date="2013" name="Proc. Natl. Acad. Sci. U.S.A.">
        <title>Genome structure and metabolic features in the red seaweed Chondrus crispus shed light on evolution of the Archaeplastida.</title>
        <authorList>
            <person name="Collen J."/>
            <person name="Porcel B."/>
            <person name="Carre W."/>
            <person name="Ball S.G."/>
            <person name="Chaparro C."/>
            <person name="Tonon T."/>
            <person name="Barbeyron T."/>
            <person name="Michel G."/>
            <person name="Noel B."/>
            <person name="Valentin K."/>
            <person name="Elias M."/>
            <person name="Artiguenave F."/>
            <person name="Arun A."/>
            <person name="Aury J.M."/>
            <person name="Barbosa-Neto J.F."/>
            <person name="Bothwell J.H."/>
            <person name="Bouget F.Y."/>
            <person name="Brillet L."/>
            <person name="Cabello-Hurtado F."/>
            <person name="Capella-Gutierrez S."/>
            <person name="Charrier B."/>
            <person name="Cladiere L."/>
            <person name="Cock J.M."/>
            <person name="Coelho S.M."/>
            <person name="Colleoni C."/>
            <person name="Czjzek M."/>
            <person name="Da Silva C."/>
            <person name="Delage L."/>
            <person name="Denoeud F."/>
            <person name="Deschamps P."/>
            <person name="Dittami S.M."/>
            <person name="Gabaldon T."/>
            <person name="Gachon C.M."/>
            <person name="Groisillier A."/>
            <person name="Herve C."/>
            <person name="Jabbari K."/>
            <person name="Katinka M."/>
            <person name="Kloareg B."/>
            <person name="Kowalczyk N."/>
            <person name="Labadie K."/>
            <person name="Leblanc C."/>
            <person name="Lopez P.J."/>
            <person name="McLachlan D.H."/>
            <person name="Meslet-Cladiere L."/>
            <person name="Moustafa A."/>
            <person name="Nehr Z."/>
            <person name="Nyvall Collen P."/>
            <person name="Panaud O."/>
            <person name="Partensky F."/>
            <person name="Poulain J."/>
            <person name="Rensing S.A."/>
            <person name="Rousvoal S."/>
            <person name="Samson G."/>
            <person name="Symeonidi A."/>
            <person name="Weissenbach J."/>
            <person name="Zambounis A."/>
            <person name="Wincker P."/>
            <person name="Boyen C."/>
        </authorList>
    </citation>
    <scope>NUCLEOTIDE SEQUENCE [LARGE SCALE GENOMIC DNA]</scope>
    <source>
        <strain evidence="3">cv. Stackhouse</strain>
    </source>
</reference>
<dbReference type="KEGG" id="ccp:CHC_T00007911001"/>
<dbReference type="Gramene" id="CDF77397">
    <property type="protein sequence ID" value="CDF77397"/>
    <property type="gene ID" value="CHC_T00007911001"/>
</dbReference>
<gene>
    <name evidence="2" type="ORF">CHC_T00007911001</name>
</gene>
<name>S0F351_CHOCR</name>
<feature type="transmembrane region" description="Helical" evidence="1">
    <location>
        <begin position="89"/>
        <end position="107"/>
    </location>
</feature>
<organism evidence="2 3">
    <name type="scientific">Chondrus crispus</name>
    <name type="common">Carrageen Irish moss</name>
    <name type="synonym">Polymorpha crispa</name>
    <dbReference type="NCBI Taxonomy" id="2769"/>
    <lineage>
        <taxon>Eukaryota</taxon>
        <taxon>Rhodophyta</taxon>
        <taxon>Florideophyceae</taxon>
        <taxon>Rhodymeniophycidae</taxon>
        <taxon>Gigartinales</taxon>
        <taxon>Gigartinaceae</taxon>
        <taxon>Chondrus</taxon>
    </lineage>
</organism>
<accession>S0F351</accession>
<keyword evidence="1" id="KW-0812">Transmembrane</keyword>
<sequence length="122" mass="13620">MSVDCECGVHCAGPCRWTWVAVHFGPPSSAFTLVPHLLVGRIQLVLLYWCPVVMILRTSCCLLANAILHAASTFIPHCLDTIQGFQLRAMREFYMTTAVFVFLYLAWHGTTLTMMGASLEKI</sequence>
<dbReference type="Proteomes" id="UP000012073">
    <property type="component" value="Unassembled WGS sequence"/>
</dbReference>
<evidence type="ECO:0000313" key="2">
    <source>
        <dbReference type="EMBL" id="CDF77397.1"/>
    </source>
</evidence>
<keyword evidence="1" id="KW-0472">Membrane</keyword>
<dbReference type="AlphaFoldDB" id="S0F351"/>